<keyword evidence="1" id="KW-0472">Membrane</keyword>
<gene>
    <name evidence="2" type="ORF">E0F88_23220</name>
</gene>
<feature type="transmembrane region" description="Helical" evidence="1">
    <location>
        <begin position="39"/>
        <end position="60"/>
    </location>
</feature>
<protein>
    <submittedName>
        <fullName evidence="2">Uncharacterized protein</fullName>
    </submittedName>
</protein>
<comment type="caution">
    <text evidence="2">The sequence shown here is derived from an EMBL/GenBank/DDBJ whole genome shotgun (WGS) entry which is preliminary data.</text>
</comment>
<evidence type="ECO:0000256" key="1">
    <source>
        <dbReference type="SAM" id="Phobius"/>
    </source>
</evidence>
<dbReference type="Proteomes" id="UP000294850">
    <property type="component" value="Unassembled WGS sequence"/>
</dbReference>
<organism evidence="2 3">
    <name type="scientific">Dyadobacter psychrotolerans</name>
    <dbReference type="NCBI Taxonomy" id="2541721"/>
    <lineage>
        <taxon>Bacteria</taxon>
        <taxon>Pseudomonadati</taxon>
        <taxon>Bacteroidota</taxon>
        <taxon>Cytophagia</taxon>
        <taxon>Cytophagales</taxon>
        <taxon>Spirosomataceae</taxon>
        <taxon>Dyadobacter</taxon>
    </lineage>
</organism>
<keyword evidence="3" id="KW-1185">Reference proteome</keyword>
<evidence type="ECO:0000313" key="3">
    <source>
        <dbReference type="Proteomes" id="UP000294850"/>
    </source>
</evidence>
<feature type="transmembrane region" description="Helical" evidence="1">
    <location>
        <begin position="72"/>
        <end position="92"/>
    </location>
</feature>
<keyword evidence="1" id="KW-0812">Transmembrane</keyword>
<name>A0A4R5DDW8_9BACT</name>
<dbReference type="AlphaFoldDB" id="A0A4R5DDW8"/>
<accession>A0A4R5DDW8</accession>
<dbReference type="EMBL" id="SMFL01000010">
    <property type="protein sequence ID" value="TDE11969.1"/>
    <property type="molecule type" value="Genomic_DNA"/>
</dbReference>
<reference evidence="2 3" key="1">
    <citation type="submission" date="2019-03" db="EMBL/GenBank/DDBJ databases">
        <title>Dyadobacter AR-3-6 sp. nov., isolated from arctic soil.</title>
        <authorList>
            <person name="Chaudhary D.K."/>
        </authorList>
    </citation>
    <scope>NUCLEOTIDE SEQUENCE [LARGE SCALE GENOMIC DNA]</scope>
    <source>
        <strain evidence="2 3">AR-3-6</strain>
    </source>
</reference>
<dbReference type="RefSeq" id="WP_131960679.1">
    <property type="nucleotide sequence ID" value="NZ_SMFL01000010.1"/>
</dbReference>
<sequence length="196" mass="22160">MDTNNLKDLWNKQDAIPQPDLNELLKSALKLKNKNRNQMLLVMAMGVATMLFILTIGYFIEPELITTRIGVALIILAIIFFLVSSGGLLRLLMKDADQSLNAADYLQLLITIKEKQLVLGTRIMNLYFAALGMGLLLYMIEYTLKMPLIGGLIAYGITAAWILFNWVYLRPRILSKQQAKISEVIKNLEKVNNQLS</sequence>
<proteinExistence type="predicted"/>
<feature type="transmembrane region" description="Helical" evidence="1">
    <location>
        <begin position="146"/>
        <end position="168"/>
    </location>
</feature>
<feature type="transmembrane region" description="Helical" evidence="1">
    <location>
        <begin position="123"/>
        <end position="140"/>
    </location>
</feature>
<evidence type="ECO:0000313" key="2">
    <source>
        <dbReference type="EMBL" id="TDE11969.1"/>
    </source>
</evidence>
<dbReference type="OrthoDB" id="795301at2"/>
<keyword evidence="1" id="KW-1133">Transmembrane helix</keyword>